<protein>
    <submittedName>
        <fullName evidence="1">Uncharacterized protein</fullName>
    </submittedName>
</protein>
<evidence type="ECO:0000313" key="1">
    <source>
        <dbReference type="EMBL" id="KAK2552396.1"/>
    </source>
</evidence>
<dbReference type="SUPFAM" id="SSF53300">
    <property type="entry name" value="vWA-like"/>
    <property type="match status" value="1"/>
</dbReference>
<keyword evidence="2" id="KW-1185">Reference proteome</keyword>
<reference evidence="1" key="1">
    <citation type="journal article" date="2023" name="G3 (Bethesda)">
        <title>Whole genome assembly and annotation of the endangered Caribbean coral Acropora cervicornis.</title>
        <authorList>
            <person name="Selwyn J.D."/>
            <person name="Vollmer S.V."/>
        </authorList>
    </citation>
    <scope>NUCLEOTIDE SEQUENCE</scope>
    <source>
        <strain evidence="1">K2</strain>
    </source>
</reference>
<organism evidence="1 2">
    <name type="scientific">Acropora cervicornis</name>
    <name type="common">Staghorn coral</name>
    <dbReference type="NCBI Taxonomy" id="6130"/>
    <lineage>
        <taxon>Eukaryota</taxon>
        <taxon>Metazoa</taxon>
        <taxon>Cnidaria</taxon>
        <taxon>Anthozoa</taxon>
        <taxon>Hexacorallia</taxon>
        <taxon>Scleractinia</taxon>
        <taxon>Astrocoeniina</taxon>
        <taxon>Acroporidae</taxon>
        <taxon>Acropora</taxon>
    </lineage>
</organism>
<accession>A0AAD9Q123</accession>
<dbReference type="AlphaFoldDB" id="A0AAD9Q123"/>
<dbReference type="EMBL" id="JARQWQ010000087">
    <property type="protein sequence ID" value="KAK2552396.1"/>
    <property type="molecule type" value="Genomic_DNA"/>
</dbReference>
<evidence type="ECO:0000313" key="2">
    <source>
        <dbReference type="Proteomes" id="UP001249851"/>
    </source>
</evidence>
<dbReference type="Gene3D" id="3.40.50.410">
    <property type="entry name" value="von Willebrand factor, type A domain"/>
    <property type="match status" value="1"/>
</dbReference>
<reference evidence="1" key="2">
    <citation type="journal article" date="2023" name="Science">
        <title>Genomic signatures of disease resistance in endangered staghorn corals.</title>
        <authorList>
            <person name="Vollmer S.V."/>
            <person name="Selwyn J.D."/>
            <person name="Despard B.A."/>
            <person name="Roesel C.L."/>
        </authorList>
    </citation>
    <scope>NUCLEOTIDE SEQUENCE</scope>
    <source>
        <strain evidence="1">K2</strain>
    </source>
</reference>
<dbReference type="Proteomes" id="UP001249851">
    <property type="component" value="Unassembled WGS sequence"/>
</dbReference>
<feature type="non-terminal residue" evidence="1">
    <location>
        <position position="1"/>
    </location>
</feature>
<name>A0AAD9Q123_ACRCE</name>
<gene>
    <name evidence="1" type="ORF">P5673_026477</name>
</gene>
<dbReference type="InterPro" id="IPR036465">
    <property type="entry name" value="vWFA_dom_sf"/>
</dbReference>
<comment type="caution">
    <text evidence="1">The sequence shown here is derived from an EMBL/GenBank/DDBJ whole genome shotgun (WGS) entry which is preliminary data.</text>
</comment>
<proteinExistence type="predicted"/>
<sequence>FKPGQKSPLNHLLKFIKQKFDHHRSGDHSRKILFIIAESNVFNSSVSSELSAEALKESGFEVFVLVVGKQVTRNLTEQVASKPWYDHTFLNCSDVLKAESRSGIKDFSVMPITALFLGFNRSCYGDRIVFDECHRSCLCKNGKFTNCHRVRREFTEMSLEERRRYVRTFRKASKCVPLTNGRMTL</sequence>